<dbReference type="Pfam" id="PF12146">
    <property type="entry name" value="Hydrolase_4"/>
    <property type="match status" value="1"/>
</dbReference>
<dbReference type="InterPro" id="IPR029058">
    <property type="entry name" value="AB_hydrolase_fold"/>
</dbReference>
<feature type="region of interest" description="Disordered" evidence="1">
    <location>
        <begin position="296"/>
        <end position="339"/>
    </location>
</feature>
<protein>
    <recommendedName>
        <fullName evidence="2">Serine aminopeptidase S33 domain-containing protein</fullName>
    </recommendedName>
</protein>
<feature type="domain" description="Serine aminopeptidase S33" evidence="2">
    <location>
        <begin position="26"/>
        <end position="272"/>
    </location>
</feature>
<name>A0A2N3NGS5_9PEZI</name>
<keyword evidence="4" id="KW-1185">Reference proteome</keyword>
<dbReference type="SUPFAM" id="SSF53474">
    <property type="entry name" value="alpha/beta-Hydrolases"/>
    <property type="match status" value="1"/>
</dbReference>
<feature type="compositionally biased region" description="Basic and acidic residues" evidence="1">
    <location>
        <begin position="327"/>
        <end position="339"/>
    </location>
</feature>
<sequence length="339" mass="36518">MASEVEGTFKIGDVSLYTKTYTPPTPIKAKLIFLHGFSDHIGRYEELFRHLVSHGIQVFGFDQRGWGRSVAKPSHKGLTGSTAQVLADIAAFISSKLPSDEPVFVFGHSMGGGEALALASTPEHKDVVSQVRGWILEAPFLGFPPGEEPSALKVMLGRVAGKLFPRRPLIHRIAPEKLAHDPAVQKSLAEDTLCHDTGTLEGLAGLLDRTVDLASGKLCLLPDVKSVYVAHGTKDQATGYDSSKKWFDAQTRAVDDATFKTFEDCAHQLHADECKLEFFKEVTDWILERIGEPIPSETEAAAPAAAAAAEPQATTADDAADDAVDVAESKDAAKTESKL</sequence>
<evidence type="ECO:0000259" key="2">
    <source>
        <dbReference type="Pfam" id="PF12146"/>
    </source>
</evidence>
<dbReference type="Proteomes" id="UP000233524">
    <property type="component" value="Unassembled WGS sequence"/>
</dbReference>
<evidence type="ECO:0000256" key="1">
    <source>
        <dbReference type="SAM" id="MobiDB-lite"/>
    </source>
</evidence>
<organism evidence="3 4">
    <name type="scientific">Lomentospora prolificans</name>
    <dbReference type="NCBI Taxonomy" id="41688"/>
    <lineage>
        <taxon>Eukaryota</taxon>
        <taxon>Fungi</taxon>
        <taxon>Dikarya</taxon>
        <taxon>Ascomycota</taxon>
        <taxon>Pezizomycotina</taxon>
        <taxon>Sordariomycetes</taxon>
        <taxon>Hypocreomycetidae</taxon>
        <taxon>Microascales</taxon>
        <taxon>Microascaceae</taxon>
        <taxon>Lomentospora</taxon>
    </lineage>
</organism>
<gene>
    <name evidence="3" type="ORF">jhhlp_001794</name>
</gene>
<reference evidence="3 4" key="1">
    <citation type="journal article" date="2017" name="G3 (Bethesda)">
        <title>First Draft Genome Sequence of the Pathogenic Fungus Lomentospora prolificans (Formerly Scedosporium prolificans).</title>
        <authorList>
            <person name="Luo R."/>
            <person name="Zimin A."/>
            <person name="Workman R."/>
            <person name="Fan Y."/>
            <person name="Pertea G."/>
            <person name="Grossman N."/>
            <person name="Wear M.P."/>
            <person name="Jia B."/>
            <person name="Miller H."/>
            <person name="Casadevall A."/>
            <person name="Timp W."/>
            <person name="Zhang S.X."/>
            <person name="Salzberg S.L."/>
        </authorList>
    </citation>
    <scope>NUCLEOTIDE SEQUENCE [LARGE SCALE GENOMIC DNA]</scope>
    <source>
        <strain evidence="3 4">JHH-5317</strain>
    </source>
</reference>
<evidence type="ECO:0000313" key="3">
    <source>
        <dbReference type="EMBL" id="PKS11643.1"/>
    </source>
</evidence>
<evidence type="ECO:0000313" key="4">
    <source>
        <dbReference type="Proteomes" id="UP000233524"/>
    </source>
</evidence>
<dbReference type="InterPro" id="IPR022742">
    <property type="entry name" value="Hydrolase_4"/>
</dbReference>
<dbReference type="FunCoup" id="A0A2N3NGS5">
    <property type="interactions" value="372"/>
</dbReference>
<dbReference type="VEuPathDB" id="FungiDB:jhhlp_001794"/>
<dbReference type="AlphaFoldDB" id="A0A2N3NGS5"/>
<dbReference type="Gene3D" id="3.40.50.1820">
    <property type="entry name" value="alpha/beta hydrolase"/>
    <property type="match status" value="1"/>
</dbReference>
<proteinExistence type="predicted"/>
<dbReference type="InterPro" id="IPR051044">
    <property type="entry name" value="MAG_DAG_Lipase"/>
</dbReference>
<dbReference type="EMBL" id="NLAX01000006">
    <property type="protein sequence ID" value="PKS11643.1"/>
    <property type="molecule type" value="Genomic_DNA"/>
</dbReference>
<dbReference type="PANTHER" id="PTHR11614">
    <property type="entry name" value="PHOSPHOLIPASE-RELATED"/>
    <property type="match status" value="1"/>
</dbReference>
<dbReference type="FunFam" id="3.40.50.1820:FF:000255">
    <property type="entry name" value="Alpha/beta hydrolase, putative"/>
    <property type="match status" value="1"/>
</dbReference>
<accession>A0A2N3NGS5</accession>
<dbReference type="STRING" id="41688.A0A2N3NGS5"/>
<dbReference type="InParanoid" id="A0A2N3NGS5"/>
<feature type="compositionally biased region" description="Low complexity" evidence="1">
    <location>
        <begin position="300"/>
        <end position="317"/>
    </location>
</feature>
<comment type="caution">
    <text evidence="3">The sequence shown here is derived from an EMBL/GenBank/DDBJ whole genome shotgun (WGS) entry which is preliminary data.</text>
</comment>
<dbReference type="OrthoDB" id="10249433at2759"/>